<dbReference type="EMBL" id="MGFH01000002">
    <property type="protein sequence ID" value="OGM08798.1"/>
    <property type="molecule type" value="Genomic_DNA"/>
</dbReference>
<dbReference type="PANTHER" id="PTHR43294:SF21">
    <property type="entry name" value="CATION TRANSPORTING ATPASE"/>
    <property type="match status" value="1"/>
</dbReference>
<dbReference type="InterPro" id="IPR006068">
    <property type="entry name" value="ATPase_P-typ_cation-transptr_C"/>
</dbReference>
<proteinExistence type="inferred from homology"/>
<dbReference type="InterPro" id="IPR018303">
    <property type="entry name" value="ATPase_P-typ_P_site"/>
</dbReference>
<evidence type="ECO:0000256" key="3">
    <source>
        <dbReference type="ARBA" id="ARBA00022475"/>
    </source>
</evidence>
<dbReference type="Gene3D" id="1.20.1110.10">
    <property type="entry name" value="Calcium-transporting ATPase, transmembrane domain"/>
    <property type="match status" value="1"/>
</dbReference>
<keyword evidence="4" id="KW-0597">Phosphoprotein</keyword>
<keyword evidence="11 13" id="KW-0472">Membrane</keyword>
<organism evidence="15 16">
    <name type="scientific">Candidatus Wallbacteria bacterium GWC2_49_35</name>
    <dbReference type="NCBI Taxonomy" id="1817813"/>
    <lineage>
        <taxon>Bacteria</taxon>
        <taxon>Candidatus Walliibacteriota</taxon>
    </lineage>
</organism>
<feature type="transmembrane region" description="Helical" evidence="13">
    <location>
        <begin position="51"/>
        <end position="76"/>
    </location>
</feature>
<dbReference type="Pfam" id="PF00122">
    <property type="entry name" value="E1-E2_ATPase"/>
    <property type="match status" value="1"/>
</dbReference>
<dbReference type="Pfam" id="PF00690">
    <property type="entry name" value="Cation_ATPase_N"/>
    <property type="match status" value="1"/>
</dbReference>
<keyword evidence="3" id="KW-1003">Cell membrane</keyword>
<evidence type="ECO:0000256" key="4">
    <source>
        <dbReference type="ARBA" id="ARBA00022553"/>
    </source>
</evidence>
<feature type="transmembrane region" description="Helical" evidence="13">
    <location>
        <begin position="788"/>
        <end position="808"/>
    </location>
</feature>
<dbReference type="GO" id="GO:0006883">
    <property type="term" value="P:intracellular sodium ion homeostasis"/>
    <property type="evidence" value="ECO:0007669"/>
    <property type="project" value="TreeGrafter"/>
</dbReference>
<evidence type="ECO:0000256" key="9">
    <source>
        <dbReference type="ARBA" id="ARBA00022967"/>
    </source>
</evidence>
<dbReference type="Proteomes" id="UP000178735">
    <property type="component" value="Unassembled WGS sequence"/>
</dbReference>
<dbReference type="PROSITE" id="PS00154">
    <property type="entry name" value="ATPASE_E1_E2"/>
    <property type="match status" value="1"/>
</dbReference>
<dbReference type="InterPro" id="IPR023214">
    <property type="entry name" value="HAD_sf"/>
</dbReference>
<comment type="similarity">
    <text evidence="2">Belongs to the cation transport ATPase (P-type) (TC 3.A.3) family. Type IIA subfamily.</text>
</comment>
<dbReference type="NCBIfam" id="TIGR01494">
    <property type="entry name" value="ATPase_P-type"/>
    <property type="match status" value="2"/>
</dbReference>
<evidence type="ECO:0000256" key="2">
    <source>
        <dbReference type="ARBA" id="ARBA00005675"/>
    </source>
</evidence>
<feature type="transmembrane region" description="Helical" evidence="13">
    <location>
        <begin position="259"/>
        <end position="277"/>
    </location>
</feature>
<keyword evidence="7" id="KW-0067">ATP-binding</keyword>
<evidence type="ECO:0000259" key="14">
    <source>
        <dbReference type="SMART" id="SM00831"/>
    </source>
</evidence>
<evidence type="ECO:0000256" key="12">
    <source>
        <dbReference type="ARBA" id="ARBA00048694"/>
    </source>
</evidence>
<keyword evidence="10 13" id="KW-1133">Transmembrane helix</keyword>
<dbReference type="InterPro" id="IPR036412">
    <property type="entry name" value="HAD-like_sf"/>
</dbReference>
<name>A0A1F7X339_9BACT</name>
<feature type="transmembrane region" description="Helical" evidence="13">
    <location>
        <begin position="88"/>
        <end position="110"/>
    </location>
</feature>
<dbReference type="SFLD" id="SFLDS00003">
    <property type="entry name" value="Haloacid_Dehalogenase"/>
    <property type="match status" value="1"/>
</dbReference>
<dbReference type="FunFam" id="1.20.1110.10:FF:000065">
    <property type="entry name" value="Sarcoplasmic/endoplasmic reticulum calcium ATPase 1"/>
    <property type="match status" value="1"/>
</dbReference>
<dbReference type="SUPFAM" id="SSF81660">
    <property type="entry name" value="Metal cation-transporting ATPase, ATP-binding domain N"/>
    <property type="match status" value="1"/>
</dbReference>
<evidence type="ECO:0000256" key="11">
    <source>
        <dbReference type="ARBA" id="ARBA00023136"/>
    </source>
</evidence>
<dbReference type="PANTHER" id="PTHR43294">
    <property type="entry name" value="SODIUM/POTASSIUM-TRANSPORTING ATPASE SUBUNIT ALPHA"/>
    <property type="match status" value="1"/>
</dbReference>
<keyword evidence="6" id="KW-0547">Nucleotide-binding</keyword>
<evidence type="ECO:0000256" key="10">
    <source>
        <dbReference type="ARBA" id="ARBA00022989"/>
    </source>
</evidence>
<dbReference type="SUPFAM" id="SSF56784">
    <property type="entry name" value="HAD-like"/>
    <property type="match status" value="1"/>
</dbReference>
<dbReference type="InterPro" id="IPR050510">
    <property type="entry name" value="Cation_transp_ATPase_P-type"/>
</dbReference>
<protein>
    <recommendedName>
        <fullName evidence="14">Cation-transporting P-type ATPase N-terminal domain-containing protein</fullName>
    </recommendedName>
</protein>
<dbReference type="InterPro" id="IPR059000">
    <property type="entry name" value="ATPase_P-type_domA"/>
</dbReference>
<dbReference type="SUPFAM" id="SSF81653">
    <property type="entry name" value="Calcium ATPase, transduction domain A"/>
    <property type="match status" value="1"/>
</dbReference>
<dbReference type="PRINTS" id="PR00120">
    <property type="entry name" value="HATPASE"/>
</dbReference>
<feature type="transmembrane region" description="Helical" evidence="13">
    <location>
        <begin position="901"/>
        <end position="918"/>
    </location>
</feature>
<dbReference type="GO" id="GO:0030007">
    <property type="term" value="P:intracellular potassium ion homeostasis"/>
    <property type="evidence" value="ECO:0007669"/>
    <property type="project" value="TreeGrafter"/>
</dbReference>
<dbReference type="SFLD" id="SFLDF00027">
    <property type="entry name" value="p-type_atpase"/>
    <property type="match status" value="1"/>
</dbReference>
<dbReference type="GO" id="GO:1902600">
    <property type="term" value="P:proton transmembrane transport"/>
    <property type="evidence" value="ECO:0007669"/>
    <property type="project" value="TreeGrafter"/>
</dbReference>
<sequence>MQKHFWHSMSYQQVREYWLTDTENGLDKKAAEERLLKLGHNKLKEKPKKSLLIVFIEQLNNFIIWTLIVAAVVSAVTGHMENPDGGFFVKYGDFVAIMLIVLLNGFLGLFQELKADAAMEALKKMSARHAKVVRNKELMTIDAEELVCGDIIVLEEGDIIPADIKVFETHRFSTSEAALTGESVAVMKQNVEMIEKEAPLSERVNMVYMGTTVATGRARGIVVNTGMYTELGKIAKSIDDISDEDTPLQKKLNEFGHQIVYLCILVSVVIFVIGILRDKEGSLMLYFMTAVSLAVAAIPEGLPAITTIVMALGTQRMANKNAVVRKLASVETLGCTTVICTDKTGTLTQNKMVLKKIYCDGDYIDVTGEGYEVKGQLIKGKNVVSTDETMKAGGALGSIIDSGILCNNARIKPNEKDPNIVDFVGDPTEVAFLVAAKKAAVDIDAKLLEYSFFDEVPFSSERKMMSKVYKKADEYMIYTKGATEMVMARAKHILENGKVIPLDDKKRRQLLEINDKMASMAFRVLGLAGKSIAANSVDTENENDANLFEKELIFYGLAGIMDPPKIEVKDSIELCRRAGISTVMITGDHKGTASAIARDLGILTEGKLSLSGPELDKIDDEKLAEICSNTAVFARVTAEHKLRIVRAFKNRGEIVAMTGDGINDAPAIKEASIGIAMGIAGTDVTKSAADMVLADDNFSTIVAAVEEGRVIYNNIKKFIYFLFSSNMGLVFAIFFTVIFGWKQPVFPLQILWINLITNGLPALALGVDPAERDLMSKMPRSTKDKIIGPWEFWMIIINGFIMGIAALYAFYYEYYVIKEVGLSAQQQYYEACTMAFAILALSPIIHAFSCRSKSISAFRGIFENIWIWLSALVAVVLQLIAVHYKPLQSAFKTIDISLEKWFVIIGLSILPLLFMEFYKIGLKIKGKKVE</sequence>
<dbReference type="InterPro" id="IPR044492">
    <property type="entry name" value="P_typ_ATPase_HD_dom"/>
</dbReference>
<dbReference type="InterPro" id="IPR023298">
    <property type="entry name" value="ATPase_P-typ_TM_dom_sf"/>
</dbReference>
<dbReference type="InterPro" id="IPR001757">
    <property type="entry name" value="P_typ_ATPase"/>
</dbReference>
<dbReference type="Pfam" id="PF13246">
    <property type="entry name" value="Cation_ATPase"/>
    <property type="match status" value="1"/>
</dbReference>
<dbReference type="GO" id="GO:0036376">
    <property type="term" value="P:sodium ion export across plasma membrane"/>
    <property type="evidence" value="ECO:0007669"/>
    <property type="project" value="TreeGrafter"/>
</dbReference>
<gene>
    <name evidence="15" type="ORF">A2008_01395</name>
</gene>
<dbReference type="Gene3D" id="3.40.50.1000">
    <property type="entry name" value="HAD superfamily/HAD-like"/>
    <property type="match status" value="1"/>
</dbReference>
<dbReference type="GO" id="GO:0016887">
    <property type="term" value="F:ATP hydrolysis activity"/>
    <property type="evidence" value="ECO:0007669"/>
    <property type="project" value="InterPro"/>
</dbReference>
<evidence type="ECO:0000256" key="8">
    <source>
        <dbReference type="ARBA" id="ARBA00022842"/>
    </source>
</evidence>
<dbReference type="GO" id="GO:0005524">
    <property type="term" value="F:ATP binding"/>
    <property type="evidence" value="ECO:0007669"/>
    <property type="project" value="UniProtKB-KW"/>
</dbReference>
<dbReference type="InterPro" id="IPR023299">
    <property type="entry name" value="ATPase_P-typ_cyto_dom_N"/>
</dbReference>
<feature type="transmembrane region" description="Helical" evidence="13">
    <location>
        <begin position="746"/>
        <end position="767"/>
    </location>
</feature>
<feature type="transmembrane region" description="Helical" evidence="13">
    <location>
        <begin position="283"/>
        <end position="312"/>
    </location>
</feature>
<comment type="catalytic activity">
    <reaction evidence="12">
        <text>Ca(2+)(in) + ATP + H2O = Ca(2+)(out) + ADP + phosphate + H(+)</text>
        <dbReference type="Rhea" id="RHEA:18105"/>
        <dbReference type="ChEBI" id="CHEBI:15377"/>
        <dbReference type="ChEBI" id="CHEBI:15378"/>
        <dbReference type="ChEBI" id="CHEBI:29108"/>
        <dbReference type="ChEBI" id="CHEBI:30616"/>
        <dbReference type="ChEBI" id="CHEBI:43474"/>
        <dbReference type="ChEBI" id="CHEBI:456216"/>
        <dbReference type="EC" id="7.2.2.10"/>
    </reaction>
</comment>
<feature type="transmembrane region" description="Helical" evidence="13">
    <location>
        <begin position="828"/>
        <end position="849"/>
    </location>
</feature>
<dbReference type="AlphaFoldDB" id="A0A1F7X339"/>
<dbReference type="FunFam" id="2.70.150.10:FF:000160">
    <property type="entry name" value="Sarcoplasmic/endoplasmic reticulum calcium ATPase 1"/>
    <property type="match status" value="1"/>
</dbReference>
<evidence type="ECO:0000256" key="1">
    <source>
        <dbReference type="ARBA" id="ARBA00004651"/>
    </source>
</evidence>
<keyword evidence="5 13" id="KW-0812">Transmembrane</keyword>
<evidence type="ECO:0000313" key="16">
    <source>
        <dbReference type="Proteomes" id="UP000178735"/>
    </source>
</evidence>
<dbReference type="GO" id="GO:0005886">
    <property type="term" value="C:plasma membrane"/>
    <property type="evidence" value="ECO:0007669"/>
    <property type="project" value="UniProtKB-SubCell"/>
</dbReference>
<dbReference type="InterPro" id="IPR008250">
    <property type="entry name" value="ATPase_P-typ_transduc_dom_A_sf"/>
</dbReference>
<evidence type="ECO:0000256" key="6">
    <source>
        <dbReference type="ARBA" id="ARBA00022741"/>
    </source>
</evidence>
<evidence type="ECO:0000256" key="5">
    <source>
        <dbReference type="ARBA" id="ARBA00022692"/>
    </source>
</evidence>
<accession>A0A1F7X339</accession>
<dbReference type="GO" id="GO:0005391">
    <property type="term" value="F:P-type sodium:potassium-exchanging transporter activity"/>
    <property type="evidence" value="ECO:0007669"/>
    <property type="project" value="TreeGrafter"/>
</dbReference>
<dbReference type="GO" id="GO:0005388">
    <property type="term" value="F:P-type calcium transporter activity"/>
    <property type="evidence" value="ECO:0007669"/>
    <property type="project" value="UniProtKB-EC"/>
</dbReference>
<evidence type="ECO:0000313" key="15">
    <source>
        <dbReference type="EMBL" id="OGM08798.1"/>
    </source>
</evidence>
<keyword evidence="8" id="KW-0460">Magnesium</keyword>
<comment type="caution">
    <text evidence="15">The sequence shown here is derived from an EMBL/GenBank/DDBJ whole genome shotgun (WGS) entry which is preliminary data.</text>
</comment>
<dbReference type="STRING" id="1817813.A2008_01395"/>
<dbReference type="GO" id="GO:1990573">
    <property type="term" value="P:potassium ion import across plasma membrane"/>
    <property type="evidence" value="ECO:0007669"/>
    <property type="project" value="TreeGrafter"/>
</dbReference>
<feature type="domain" description="Cation-transporting P-type ATPase N-terminal" evidence="14">
    <location>
        <begin position="5"/>
        <end position="79"/>
    </location>
</feature>
<feature type="transmembrane region" description="Helical" evidence="13">
    <location>
        <begin position="718"/>
        <end position="740"/>
    </location>
</feature>
<dbReference type="FunFam" id="3.40.50.1000:FF:000028">
    <property type="entry name" value="Calcium-transporting P-type ATPase, putative"/>
    <property type="match status" value="1"/>
</dbReference>
<dbReference type="Gene3D" id="2.70.150.10">
    <property type="entry name" value="Calcium-transporting ATPase, cytoplasmic transduction domain A"/>
    <property type="match status" value="1"/>
</dbReference>
<keyword evidence="9" id="KW-1278">Translocase</keyword>
<dbReference type="SUPFAM" id="SSF81665">
    <property type="entry name" value="Calcium ATPase, transmembrane domain M"/>
    <property type="match status" value="1"/>
</dbReference>
<dbReference type="Gene3D" id="3.40.1110.10">
    <property type="entry name" value="Calcium-transporting ATPase, cytoplasmic domain N"/>
    <property type="match status" value="1"/>
</dbReference>
<evidence type="ECO:0000256" key="13">
    <source>
        <dbReference type="SAM" id="Phobius"/>
    </source>
</evidence>
<dbReference type="PRINTS" id="PR00119">
    <property type="entry name" value="CATATPASE"/>
</dbReference>
<reference evidence="15 16" key="1">
    <citation type="journal article" date="2016" name="Nat. Commun.">
        <title>Thousands of microbial genomes shed light on interconnected biogeochemical processes in an aquifer system.</title>
        <authorList>
            <person name="Anantharaman K."/>
            <person name="Brown C.T."/>
            <person name="Hug L.A."/>
            <person name="Sharon I."/>
            <person name="Castelle C.J."/>
            <person name="Probst A.J."/>
            <person name="Thomas B.C."/>
            <person name="Singh A."/>
            <person name="Wilkins M.J."/>
            <person name="Karaoz U."/>
            <person name="Brodie E.L."/>
            <person name="Williams K.H."/>
            <person name="Hubbard S.S."/>
            <person name="Banfield J.F."/>
        </authorList>
    </citation>
    <scope>NUCLEOTIDE SEQUENCE [LARGE SCALE GENOMIC DNA]</scope>
</reference>
<dbReference type="Pfam" id="PF00689">
    <property type="entry name" value="Cation_ATPase_C"/>
    <property type="match status" value="1"/>
</dbReference>
<comment type="subcellular location">
    <subcellularLocation>
        <location evidence="1">Cell membrane</location>
        <topology evidence="1">Multi-pass membrane protein</topology>
    </subcellularLocation>
</comment>
<dbReference type="SFLD" id="SFLDG00002">
    <property type="entry name" value="C1.7:_P-type_atpase_like"/>
    <property type="match status" value="1"/>
</dbReference>
<dbReference type="SMART" id="SM00831">
    <property type="entry name" value="Cation_ATPase_N"/>
    <property type="match status" value="1"/>
</dbReference>
<feature type="transmembrane region" description="Helical" evidence="13">
    <location>
        <begin position="861"/>
        <end position="881"/>
    </location>
</feature>
<dbReference type="InterPro" id="IPR004014">
    <property type="entry name" value="ATPase_P-typ_cation-transptr_N"/>
</dbReference>
<evidence type="ECO:0000256" key="7">
    <source>
        <dbReference type="ARBA" id="ARBA00022840"/>
    </source>
</evidence>